<protein>
    <submittedName>
        <fullName evidence="2">Uncharacterized protein</fullName>
    </submittedName>
</protein>
<evidence type="ECO:0000256" key="1">
    <source>
        <dbReference type="SAM" id="MobiDB-lite"/>
    </source>
</evidence>
<feature type="compositionally biased region" description="Low complexity" evidence="1">
    <location>
        <begin position="96"/>
        <end position="108"/>
    </location>
</feature>
<sequence length="108" mass="10945">AAGARHAGLNLPLRHRPARRGAGGRPGERAGARGTGGRHACLCLPPRARSFPAQPGPQGALPRGGNGLLPPRPAPLRTAADQAAGQPPRRRDRCPGRSAGARGAARPG</sequence>
<accession>A0A6J4VT49</accession>
<dbReference type="AlphaFoldDB" id="A0A6J4VT49"/>
<feature type="non-terminal residue" evidence="2">
    <location>
        <position position="1"/>
    </location>
</feature>
<feature type="region of interest" description="Disordered" evidence="1">
    <location>
        <begin position="1"/>
        <end position="108"/>
    </location>
</feature>
<organism evidence="2">
    <name type="scientific">uncultured Thermomicrobiales bacterium</name>
    <dbReference type="NCBI Taxonomy" id="1645740"/>
    <lineage>
        <taxon>Bacteria</taxon>
        <taxon>Pseudomonadati</taxon>
        <taxon>Thermomicrobiota</taxon>
        <taxon>Thermomicrobia</taxon>
        <taxon>Thermomicrobiales</taxon>
        <taxon>environmental samples</taxon>
    </lineage>
</organism>
<evidence type="ECO:0000313" key="2">
    <source>
        <dbReference type="EMBL" id="CAA9588352.1"/>
    </source>
</evidence>
<gene>
    <name evidence="2" type="ORF">AVDCRST_MAG88-4373</name>
</gene>
<proteinExistence type="predicted"/>
<feature type="non-terminal residue" evidence="2">
    <location>
        <position position="108"/>
    </location>
</feature>
<reference evidence="2" key="1">
    <citation type="submission" date="2020-02" db="EMBL/GenBank/DDBJ databases">
        <authorList>
            <person name="Meier V. D."/>
        </authorList>
    </citation>
    <scope>NUCLEOTIDE SEQUENCE</scope>
    <source>
        <strain evidence="2">AVDCRST_MAG88</strain>
    </source>
</reference>
<name>A0A6J4VT49_9BACT</name>
<dbReference type="EMBL" id="CADCWM010001101">
    <property type="protein sequence ID" value="CAA9588352.1"/>
    <property type="molecule type" value="Genomic_DNA"/>
</dbReference>